<dbReference type="GO" id="GO:0008168">
    <property type="term" value="F:methyltransferase activity"/>
    <property type="evidence" value="ECO:0007669"/>
    <property type="project" value="UniProtKB-KW"/>
</dbReference>
<evidence type="ECO:0000256" key="3">
    <source>
        <dbReference type="ARBA" id="ARBA00022691"/>
    </source>
</evidence>
<dbReference type="SUPFAM" id="SSF53335">
    <property type="entry name" value="S-adenosyl-L-methionine-dependent methyltransferases"/>
    <property type="match status" value="1"/>
</dbReference>
<dbReference type="GO" id="GO:0032259">
    <property type="term" value="P:methylation"/>
    <property type="evidence" value="ECO:0007669"/>
    <property type="project" value="UniProtKB-KW"/>
</dbReference>
<keyword evidence="3" id="KW-0949">S-adenosyl-L-methionine</keyword>
<dbReference type="Gene3D" id="3.40.50.150">
    <property type="entry name" value="Vaccinia Virus protein VP39"/>
    <property type="match status" value="1"/>
</dbReference>
<dbReference type="EMBL" id="LT629799">
    <property type="protein sequence ID" value="SDU87733.1"/>
    <property type="molecule type" value="Genomic_DNA"/>
</dbReference>
<dbReference type="InterPro" id="IPR041698">
    <property type="entry name" value="Methyltransf_25"/>
</dbReference>
<evidence type="ECO:0000256" key="2">
    <source>
        <dbReference type="ARBA" id="ARBA00022679"/>
    </source>
</evidence>
<dbReference type="PANTHER" id="PTHR43464:SF19">
    <property type="entry name" value="UBIQUINONE BIOSYNTHESIS O-METHYLTRANSFERASE, MITOCHONDRIAL"/>
    <property type="match status" value="1"/>
</dbReference>
<dbReference type="Pfam" id="PF13649">
    <property type="entry name" value="Methyltransf_25"/>
    <property type="match status" value="1"/>
</dbReference>
<proteinExistence type="predicted"/>
<organism evidence="5 6">
    <name type="scientific">Microlunatus sagamiharensis</name>
    <dbReference type="NCBI Taxonomy" id="546874"/>
    <lineage>
        <taxon>Bacteria</taxon>
        <taxon>Bacillati</taxon>
        <taxon>Actinomycetota</taxon>
        <taxon>Actinomycetes</taxon>
        <taxon>Propionibacteriales</taxon>
        <taxon>Propionibacteriaceae</taxon>
        <taxon>Microlunatus</taxon>
    </lineage>
</organism>
<evidence type="ECO:0000259" key="4">
    <source>
        <dbReference type="Pfam" id="PF13649"/>
    </source>
</evidence>
<evidence type="ECO:0000313" key="5">
    <source>
        <dbReference type="EMBL" id="SDU87733.1"/>
    </source>
</evidence>
<gene>
    <name evidence="5" type="ORF">SAMN04488544_1331</name>
</gene>
<keyword evidence="1 5" id="KW-0489">Methyltransferase</keyword>
<dbReference type="Proteomes" id="UP000198825">
    <property type="component" value="Chromosome I"/>
</dbReference>
<feature type="domain" description="Methyltransferase" evidence="4">
    <location>
        <begin position="63"/>
        <end position="155"/>
    </location>
</feature>
<keyword evidence="2" id="KW-0808">Transferase</keyword>
<name>A0A1H2M393_9ACTN</name>
<keyword evidence="6" id="KW-1185">Reference proteome</keyword>
<reference evidence="6" key="1">
    <citation type="submission" date="2016-10" db="EMBL/GenBank/DDBJ databases">
        <authorList>
            <person name="Varghese N."/>
            <person name="Submissions S."/>
        </authorList>
    </citation>
    <scope>NUCLEOTIDE SEQUENCE [LARGE SCALE GENOMIC DNA]</scope>
    <source>
        <strain evidence="6">DSM 21743</strain>
    </source>
</reference>
<dbReference type="InterPro" id="IPR029063">
    <property type="entry name" value="SAM-dependent_MTases_sf"/>
</dbReference>
<dbReference type="CDD" id="cd02440">
    <property type="entry name" value="AdoMet_MTases"/>
    <property type="match status" value="1"/>
</dbReference>
<dbReference type="PANTHER" id="PTHR43464">
    <property type="entry name" value="METHYLTRANSFERASE"/>
    <property type="match status" value="1"/>
</dbReference>
<evidence type="ECO:0000313" key="6">
    <source>
        <dbReference type="Proteomes" id="UP000198825"/>
    </source>
</evidence>
<dbReference type="NCBIfam" id="NF004851">
    <property type="entry name" value="PRK06202.1"/>
    <property type="match status" value="1"/>
</dbReference>
<evidence type="ECO:0000256" key="1">
    <source>
        <dbReference type="ARBA" id="ARBA00022603"/>
    </source>
</evidence>
<dbReference type="RefSeq" id="WP_197680643.1">
    <property type="nucleotide sequence ID" value="NZ_LT629799.1"/>
</dbReference>
<dbReference type="AlphaFoldDB" id="A0A1H2M393"/>
<protein>
    <submittedName>
        <fullName evidence="5">2-polyprenyl-3-methyl-5-hydroxy-6-metoxy-1,4-benzoquinol methylase</fullName>
    </submittedName>
</protein>
<dbReference type="STRING" id="546874.SAMN04488544_1331"/>
<accession>A0A1H2M393</accession>
<sequence>MTDLARRDTGVVELMDDPACDLRLLERTYAQFRVVNRLVSGWRGLYAGTLRPLLAARERPTLLDVGFGGGDISVALATWARRDGIDLAVTAIDPDPRAAAYVARRPAPDGVTFRRASSADLVAQGRRFDVVVSNHVLHHLDDAALQDLLADTERLATGLALHNDLRRSRLAHAAYGVVTAPLARTSFLRTDGLLSIRRSHVPAELAGVRDGWTAEPLGRFRLLLRHEPGTA</sequence>